<sequence length="42" mass="4531">MKIKNLLAGMVLLGMSTFAGNIWAADWGPCQTSNGVAHEYSF</sequence>
<dbReference type="EMBL" id="UGEB01000001">
    <property type="protein sequence ID" value="STL02577.1"/>
    <property type="molecule type" value="Genomic_DNA"/>
</dbReference>
<gene>
    <name evidence="2" type="primary">lpfD_1</name>
    <name evidence="2" type="ORF">NCTC8179_05641</name>
</gene>
<evidence type="ECO:0000313" key="3">
    <source>
        <dbReference type="Proteomes" id="UP000255543"/>
    </source>
</evidence>
<name>A0A377AB62_ECOLX</name>
<protein>
    <submittedName>
        <fullName evidence="2">LpfD protein</fullName>
    </submittedName>
</protein>
<proteinExistence type="predicted"/>
<evidence type="ECO:0000313" key="2">
    <source>
        <dbReference type="EMBL" id="STL02577.1"/>
    </source>
</evidence>
<evidence type="ECO:0000256" key="1">
    <source>
        <dbReference type="SAM" id="SignalP"/>
    </source>
</evidence>
<feature type="signal peptide" evidence="1">
    <location>
        <begin position="1"/>
        <end position="24"/>
    </location>
</feature>
<feature type="chain" id="PRO_5017011027" evidence="1">
    <location>
        <begin position="25"/>
        <end position="42"/>
    </location>
</feature>
<accession>A0A377AB62</accession>
<dbReference type="Proteomes" id="UP000255543">
    <property type="component" value="Unassembled WGS sequence"/>
</dbReference>
<keyword evidence="1" id="KW-0732">Signal</keyword>
<dbReference type="AlphaFoldDB" id="A0A377AB62"/>
<reference evidence="2 3" key="1">
    <citation type="submission" date="2018-06" db="EMBL/GenBank/DDBJ databases">
        <authorList>
            <consortium name="Pathogen Informatics"/>
            <person name="Doyle S."/>
        </authorList>
    </citation>
    <scope>NUCLEOTIDE SEQUENCE [LARGE SCALE GENOMIC DNA]</scope>
    <source>
        <strain evidence="2 3">NCTC8179</strain>
    </source>
</reference>
<organism evidence="2 3">
    <name type="scientific">Escherichia coli</name>
    <dbReference type="NCBI Taxonomy" id="562"/>
    <lineage>
        <taxon>Bacteria</taxon>
        <taxon>Pseudomonadati</taxon>
        <taxon>Pseudomonadota</taxon>
        <taxon>Gammaproteobacteria</taxon>
        <taxon>Enterobacterales</taxon>
        <taxon>Enterobacteriaceae</taxon>
        <taxon>Escherichia</taxon>
    </lineage>
</organism>